<reference evidence="1 2" key="1">
    <citation type="submission" date="2016-10" db="EMBL/GenBank/DDBJ databases">
        <authorList>
            <person name="de Groot N.N."/>
        </authorList>
    </citation>
    <scope>NUCLEOTIDE SEQUENCE [LARGE SCALE GENOMIC DNA]</scope>
    <source>
        <strain evidence="1 2">CPCC 201354</strain>
    </source>
</reference>
<dbReference type="EMBL" id="FNCN01000070">
    <property type="protein sequence ID" value="SDI56427.1"/>
    <property type="molecule type" value="Genomic_DNA"/>
</dbReference>
<accession>A0A1G8LLT1</accession>
<gene>
    <name evidence="1" type="ORF">SAMN05421505_17013</name>
</gene>
<dbReference type="Proteomes" id="UP000198923">
    <property type="component" value="Unassembled WGS sequence"/>
</dbReference>
<dbReference type="AlphaFoldDB" id="A0A1G8LLT1"/>
<evidence type="ECO:0000313" key="2">
    <source>
        <dbReference type="Proteomes" id="UP000198923"/>
    </source>
</evidence>
<evidence type="ECO:0000313" key="1">
    <source>
        <dbReference type="EMBL" id="SDI56427.1"/>
    </source>
</evidence>
<organism evidence="1 2">
    <name type="scientific">Sinosporangium album</name>
    <dbReference type="NCBI Taxonomy" id="504805"/>
    <lineage>
        <taxon>Bacteria</taxon>
        <taxon>Bacillati</taxon>
        <taxon>Actinomycetota</taxon>
        <taxon>Actinomycetes</taxon>
        <taxon>Streptosporangiales</taxon>
        <taxon>Streptosporangiaceae</taxon>
        <taxon>Sinosporangium</taxon>
    </lineage>
</organism>
<keyword evidence="2" id="KW-1185">Reference proteome</keyword>
<protein>
    <submittedName>
        <fullName evidence="1">Uncharacterized protein</fullName>
    </submittedName>
</protein>
<feature type="non-terminal residue" evidence="1">
    <location>
        <position position="29"/>
    </location>
</feature>
<sequence length="29" mass="2943">MHCSAALPLVPDFGVSQSGWPGIAVSSDN</sequence>
<name>A0A1G8LLT1_9ACTN</name>
<proteinExistence type="predicted"/>